<evidence type="ECO:0000259" key="7">
    <source>
        <dbReference type="PROSITE" id="PS50850"/>
    </source>
</evidence>
<evidence type="ECO:0000313" key="9">
    <source>
        <dbReference type="Proteomes" id="UP000199065"/>
    </source>
</evidence>
<feature type="transmembrane region" description="Helical" evidence="6">
    <location>
        <begin position="284"/>
        <end position="305"/>
    </location>
</feature>
<dbReference type="GO" id="GO:0022857">
    <property type="term" value="F:transmembrane transporter activity"/>
    <property type="evidence" value="ECO:0007669"/>
    <property type="project" value="InterPro"/>
</dbReference>
<evidence type="ECO:0000256" key="3">
    <source>
        <dbReference type="ARBA" id="ARBA00022692"/>
    </source>
</evidence>
<dbReference type="EMBL" id="FOPJ01000003">
    <property type="protein sequence ID" value="SFG38203.1"/>
    <property type="molecule type" value="Genomic_DNA"/>
</dbReference>
<proteinExistence type="predicted"/>
<dbReference type="Gene3D" id="1.20.1250.20">
    <property type="entry name" value="MFS general substrate transporter like domains"/>
    <property type="match status" value="2"/>
</dbReference>
<feature type="transmembrane region" description="Helical" evidence="6">
    <location>
        <begin position="17"/>
        <end position="35"/>
    </location>
</feature>
<feature type="transmembrane region" description="Helical" evidence="6">
    <location>
        <begin position="251"/>
        <end position="272"/>
    </location>
</feature>
<feature type="transmembrane region" description="Helical" evidence="6">
    <location>
        <begin position="55"/>
        <end position="74"/>
    </location>
</feature>
<evidence type="ECO:0000256" key="5">
    <source>
        <dbReference type="ARBA" id="ARBA00023136"/>
    </source>
</evidence>
<sequence>MTTDSHPSSTTSRPTRTPWAAVVTLALGIFTIVTLEQLPIGVLTLISTGLATSDATIGLGVTIPGILAGLCAAFVPRLSGQLDRRIVMASAMFAAAISATASAFAPSPALFLGSRIIVGFAIGVFWALLGSTASAIAAPGELSKALTLAFSGAAGAVVLGVPLSTWVGALLGWQGAFLSGAVIAALVGFTLLFVLPPVPATGEASLHDLRRALSIPGVRYGVIFTLVLVTSHFLAYTYASPILQDLAGISAAAVGTMLLIYGLAGLIGNFLAAPLLNRSIRFAVILLPIGLLTGMLTLATTHGALPAALAMALWGTFGGGMSVISLGWVMSSAGRLTEPASGLNSAAFNIGIACGAFAGGMIETRGSASVLMTAAVGMVCAALLGWFGASKKI</sequence>
<dbReference type="CDD" id="cd17324">
    <property type="entry name" value="MFS_NepI_like"/>
    <property type="match status" value="1"/>
</dbReference>
<keyword evidence="3 6" id="KW-0812">Transmembrane</keyword>
<keyword evidence="4 6" id="KW-1133">Transmembrane helix</keyword>
<dbReference type="Proteomes" id="UP000199065">
    <property type="component" value="Unassembled WGS sequence"/>
</dbReference>
<feature type="transmembrane region" description="Helical" evidence="6">
    <location>
        <begin position="86"/>
        <end position="104"/>
    </location>
</feature>
<comment type="subcellular location">
    <subcellularLocation>
        <location evidence="1">Cell membrane</location>
        <topology evidence="1">Multi-pass membrane protein</topology>
    </subcellularLocation>
</comment>
<dbReference type="InterPro" id="IPR050189">
    <property type="entry name" value="MFS_Efflux_Transporters"/>
</dbReference>
<evidence type="ECO:0000256" key="6">
    <source>
        <dbReference type="SAM" id="Phobius"/>
    </source>
</evidence>
<evidence type="ECO:0000256" key="2">
    <source>
        <dbReference type="ARBA" id="ARBA00022475"/>
    </source>
</evidence>
<dbReference type="InterPro" id="IPR036259">
    <property type="entry name" value="MFS_trans_sf"/>
</dbReference>
<evidence type="ECO:0000256" key="4">
    <source>
        <dbReference type="ARBA" id="ARBA00022989"/>
    </source>
</evidence>
<organism evidence="8 9">
    <name type="scientific">Corynebacterium spheniscorum</name>
    <dbReference type="NCBI Taxonomy" id="185761"/>
    <lineage>
        <taxon>Bacteria</taxon>
        <taxon>Bacillati</taxon>
        <taxon>Actinomycetota</taxon>
        <taxon>Actinomycetes</taxon>
        <taxon>Mycobacteriales</taxon>
        <taxon>Corynebacteriaceae</taxon>
        <taxon>Corynebacterium</taxon>
    </lineage>
</organism>
<feature type="transmembrane region" description="Helical" evidence="6">
    <location>
        <begin position="116"/>
        <end position="138"/>
    </location>
</feature>
<feature type="transmembrane region" description="Helical" evidence="6">
    <location>
        <begin position="311"/>
        <end position="330"/>
    </location>
</feature>
<accession>A0A1I2RDV5</accession>
<protein>
    <submittedName>
        <fullName evidence="8">Predicted arabinose efflux permease, MFS family</fullName>
    </submittedName>
</protein>
<dbReference type="AlphaFoldDB" id="A0A1I2RDV5"/>
<keyword evidence="2" id="KW-1003">Cell membrane</keyword>
<keyword evidence="5 6" id="KW-0472">Membrane</keyword>
<dbReference type="Pfam" id="PF07690">
    <property type="entry name" value="MFS_1"/>
    <property type="match status" value="1"/>
</dbReference>
<feature type="transmembrane region" description="Helical" evidence="6">
    <location>
        <begin position="342"/>
        <end position="362"/>
    </location>
</feature>
<name>A0A1I2RDV5_9CORY</name>
<dbReference type="GO" id="GO:0005886">
    <property type="term" value="C:plasma membrane"/>
    <property type="evidence" value="ECO:0007669"/>
    <property type="project" value="UniProtKB-SubCell"/>
</dbReference>
<feature type="transmembrane region" description="Helical" evidence="6">
    <location>
        <begin position="145"/>
        <end position="169"/>
    </location>
</feature>
<dbReference type="SUPFAM" id="SSF103473">
    <property type="entry name" value="MFS general substrate transporter"/>
    <property type="match status" value="1"/>
</dbReference>
<dbReference type="PANTHER" id="PTHR43124">
    <property type="entry name" value="PURINE EFFLUX PUMP PBUE"/>
    <property type="match status" value="1"/>
</dbReference>
<feature type="transmembrane region" description="Helical" evidence="6">
    <location>
        <begin position="175"/>
        <end position="196"/>
    </location>
</feature>
<keyword evidence="9" id="KW-1185">Reference proteome</keyword>
<dbReference type="PANTHER" id="PTHR43124:SF3">
    <property type="entry name" value="CHLORAMPHENICOL EFFLUX PUMP RV0191"/>
    <property type="match status" value="1"/>
</dbReference>
<dbReference type="RefSeq" id="WP_177180042.1">
    <property type="nucleotide sequence ID" value="NZ_FOPJ01000003.1"/>
</dbReference>
<feature type="domain" description="Major facilitator superfamily (MFS) profile" evidence="7">
    <location>
        <begin position="21"/>
        <end position="393"/>
    </location>
</feature>
<feature type="transmembrane region" description="Helical" evidence="6">
    <location>
        <begin position="217"/>
        <end position="239"/>
    </location>
</feature>
<dbReference type="InterPro" id="IPR011701">
    <property type="entry name" value="MFS"/>
</dbReference>
<dbReference type="InterPro" id="IPR020846">
    <property type="entry name" value="MFS_dom"/>
</dbReference>
<reference evidence="8 9" key="1">
    <citation type="submission" date="2016-10" db="EMBL/GenBank/DDBJ databases">
        <authorList>
            <person name="de Groot N.N."/>
        </authorList>
    </citation>
    <scope>NUCLEOTIDE SEQUENCE [LARGE SCALE GENOMIC DNA]</scope>
    <source>
        <strain>J11</strain>
        <strain evidence="9">PG 39</strain>
    </source>
</reference>
<evidence type="ECO:0000256" key="1">
    <source>
        <dbReference type="ARBA" id="ARBA00004651"/>
    </source>
</evidence>
<feature type="transmembrane region" description="Helical" evidence="6">
    <location>
        <begin position="368"/>
        <end position="389"/>
    </location>
</feature>
<dbReference type="PROSITE" id="PS50850">
    <property type="entry name" value="MFS"/>
    <property type="match status" value="1"/>
</dbReference>
<evidence type="ECO:0000313" key="8">
    <source>
        <dbReference type="EMBL" id="SFG38203.1"/>
    </source>
</evidence>
<dbReference type="STRING" id="185761.SAMN05660282_00740"/>
<gene>
    <name evidence="8" type="ORF">SAMN05660282_00740</name>
</gene>